<gene>
    <name evidence="2" type="ORF">R3P38DRAFT_2799729</name>
</gene>
<dbReference type="EMBL" id="JAWWNJ010000097">
    <property type="protein sequence ID" value="KAK6996416.1"/>
    <property type="molecule type" value="Genomic_DNA"/>
</dbReference>
<name>A0AAW0A0D8_9AGAR</name>
<proteinExistence type="predicted"/>
<dbReference type="AlphaFoldDB" id="A0AAW0A0D8"/>
<feature type="compositionally biased region" description="Basic and acidic residues" evidence="1">
    <location>
        <begin position="398"/>
        <end position="411"/>
    </location>
</feature>
<evidence type="ECO:0000256" key="1">
    <source>
        <dbReference type="SAM" id="MobiDB-lite"/>
    </source>
</evidence>
<comment type="caution">
    <text evidence="2">The sequence shown here is derived from an EMBL/GenBank/DDBJ whole genome shotgun (WGS) entry which is preliminary data.</text>
</comment>
<accession>A0AAW0A0D8</accession>
<organism evidence="2 3">
    <name type="scientific">Favolaschia claudopus</name>
    <dbReference type="NCBI Taxonomy" id="2862362"/>
    <lineage>
        <taxon>Eukaryota</taxon>
        <taxon>Fungi</taxon>
        <taxon>Dikarya</taxon>
        <taxon>Basidiomycota</taxon>
        <taxon>Agaricomycotina</taxon>
        <taxon>Agaricomycetes</taxon>
        <taxon>Agaricomycetidae</taxon>
        <taxon>Agaricales</taxon>
        <taxon>Marasmiineae</taxon>
        <taxon>Mycenaceae</taxon>
        <taxon>Favolaschia</taxon>
    </lineage>
</organism>
<feature type="region of interest" description="Disordered" evidence="1">
    <location>
        <begin position="398"/>
        <end position="422"/>
    </location>
</feature>
<keyword evidence="3" id="KW-1185">Reference proteome</keyword>
<sequence>MDAVLSYPYRARIGPSMLAECSPLQGSIMAHSPIRRSPRAGRGGNQHHFRKVRYFAKLECRKSDITVAVHMEFRISAFYEKERLERLWATISHDACISQIASIHQVAIYFNDTSNPLKDFVRRWLSSPSTARLRLCVNLSRCDSYGIDWDSTIDLESVSLPPEISVFEFSNYEKKMMDGMKLNEYYELWSSLETSRGHSISIEKEVNLGSLIFVSTSRGRPELVEVASMEPNRNYDFNTWGCISSTDREKFEGESVSMKFWTPHEYELAWFSRANHIADAESEPPPGFLFLCPPEAFENGTLSFRWPELPAYWSLEPSGNPLSMQEAEELGFPSIELETEIWGQSWDECVYTRLRQFHEAKGFDANDAEVDLHLDCQWQVSHPNSQCEEQIPLHHDEDYYSDPKKHLKPQDEPQFPNSQIINRGQHRNPTVLRQNMTLTII</sequence>
<evidence type="ECO:0000313" key="2">
    <source>
        <dbReference type="EMBL" id="KAK6996416.1"/>
    </source>
</evidence>
<reference evidence="2 3" key="1">
    <citation type="journal article" date="2024" name="J Genomics">
        <title>Draft genome sequencing and assembly of Favolaschia claudopus CIRM-BRFM 2984 isolated from oak limbs.</title>
        <authorList>
            <person name="Navarro D."/>
            <person name="Drula E."/>
            <person name="Chaduli D."/>
            <person name="Cazenave R."/>
            <person name="Ahrendt S."/>
            <person name="Wang J."/>
            <person name="Lipzen A."/>
            <person name="Daum C."/>
            <person name="Barry K."/>
            <person name="Grigoriev I.V."/>
            <person name="Favel A."/>
            <person name="Rosso M.N."/>
            <person name="Martin F."/>
        </authorList>
    </citation>
    <scope>NUCLEOTIDE SEQUENCE [LARGE SCALE GENOMIC DNA]</scope>
    <source>
        <strain evidence="2 3">CIRM-BRFM 2984</strain>
    </source>
</reference>
<protein>
    <recommendedName>
        <fullName evidence="4">F-box associated domain-containing protein</fullName>
    </recommendedName>
</protein>
<evidence type="ECO:0000313" key="3">
    <source>
        <dbReference type="Proteomes" id="UP001362999"/>
    </source>
</evidence>
<evidence type="ECO:0008006" key="4">
    <source>
        <dbReference type="Google" id="ProtNLM"/>
    </source>
</evidence>
<dbReference type="Proteomes" id="UP001362999">
    <property type="component" value="Unassembled WGS sequence"/>
</dbReference>